<dbReference type="RefSeq" id="WP_066981818.1">
    <property type="nucleotide sequence ID" value="NZ_LUUI01000098.1"/>
</dbReference>
<evidence type="ECO:0008006" key="3">
    <source>
        <dbReference type="Google" id="ProtNLM"/>
    </source>
</evidence>
<name>A0A177NDY7_9GAMM</name>
<evidence type="ECO:0000313" key="1">
    <source>
        <dbReference type="EMBL" id="OAI16125.1"/>
    </source>
</evidence>
<sequence length="179" mass="20160">MTFLEFLASIIDSLAWPAAIVFLVVVLRKPLAELVPLLRKLKYKELELEFAEGLKELSPPAEPSKIEGPKGFGNDLERLAEVSPRAAIIEAWLQIEAEASRVAASFWTGAETEIFRNYAKLGDYLEKTNVLNSRQAQNFRKLRELRNKAAHHEKLEIDQNAAAVYVHAAVELVEHLKAQ</sequence>
<dbReference type="STRING" id="980561.A1359_08910"/>
<reference evidence="1 2" key="1">
    <citation type="submission" date="2016-03" db="EMBL/GenBank/DDBJ databases">
        <authorList>
            <person name="Ploux O."/>
        </authorList>
    </citation>
    <scope>NUCLEOTIDE SEQUENCE [LARGE SCALE GENOMIC DNA]</scope>
    <source>
        <strain evidence="1 2">R-45370</strain>
    </source>
</reference>
<organism evidence="1 2">
    <name type="scientific">Methylomonas lenta</name>
    <dbReference type="NCBI Taxonomy" id="980561"/>
    <lineage>
        <taxon>Bacteria</taxon>
        <taxon>Pseudomonadati</taxon>
        <taxon>Pseudomonadota</taxon>
        <taxon>Gammaproteobacteria</taxon>
        <taxon>Methylococcales</taxon>
        <taxon>Methylococcaceae</taxon>
        <taxon>Methylomonas</taxon>
    </lineage>
</organism>
<dbReference type="EMBL" id="LUUI01000098">
    <property type="protein sequence ID" value="OAI16125.1"/>
    <property type="molecule type" value="Genomic_DNA"/>
</dbReference>
<keyword evidence="2" id="KW-1185">Reference proteome</keyword>
<gene>
    <name evidence="1" type="ORF">A1359_08910</name>
</gene>
<accession>A0A177NDY7</accession>
<protein>
    <recommendedName>
        <fullName evidence="3">DUF4145 domain-containing protein</fullName>
    </recommendedName>
</protein>
<dbReference type="AlphaFoldDB" id="A0A177NDY7"/>
<evidence type="ECO:0000313" key="2">
    <source>
        <dbReference type="Proteomes" id="UP000078476"/>
    </source>
</evidence>
<dbReference type="OrthoDB" id="7840545at2"/>
<dbReference type="Proteomes" id="UP000078476">
    <property type="component" value="Unassembled WGS sequence"/>
</dbReference>
<proteinExistence type="predicted"/>
<comment type="caution">
    <text evidence="1">The sequence shown here is derived from an EMBL/GenBank/DDBJ whole genome shotgun (WGS) entry which is preliminary data.</text>
</comment>